<dbReference type="EMBL" id="VSSQ01117887">
    <property type="protein sequence ID" value="MPN52108.1"/>
    <property type="molecule type" value="Genomic_DNA"/>
</dbReference>
<accession>A0A645ILD4</accession>
<dbReference type="AlphaFoldDB" id="A0A645ILD4"/>
<evidence type="ECO:0000313" key="1">
    <source>
        <dbReference type="EMBL" id="MPN52108.1"/>
    </source>
</evidence>
<sequence length="64" mass="7312">MGGHRRRPRDDLVGEGAHEVFVRLDERLAFGPVDDEALGPRIKLRVGRKARAALADYPRPFYRL</sequence>
<comment type="caution">
    <text evidence="1">The sequence shown here is derived from an EMBL/GenBank/DDBJ whole genome shotgun (WGS) entry which is preliminary data.</text>
</comment>
<proteinExistence type="predicted"/>
<reference evidence="1" key="1">
    <citation type="submission" date="2019-08" db="EMBL/GenBank/DDBJ databases">
        <authorList>
            <person name="Kucharzyk K."/>
            <person name="Murdoch R.W."/>
            <person name="Higgins S."/>
            <person name="Loffler F."/>
        </authorList>
    </citation>
    <scope>NUCLEOTIDE SEQUENCE</scope>
</reference>
<organism evidence="1">
    <name type="scientific">bioreactor metagenome</name>
    <dbReference type="NCBI Taxonomy" id="1076179"/>
    <lineage>
        <taxon>unclassified sequences</taxon>
        <taxon>metagenomes</taxon>
        <taxon>ecological metagenomes</taxon>
    </lineage>
</organism>
<gene>
    <name evidence="1" type="ORF">SDC9_199762</name>
</gene>
<name>A0A645ILD4_9ZZZZ</name>
<protein>
    <submittedName>
        <fullName evidence="1">Uncharacterized protein</fullName>
    </submittedName>
</protein>